<sequence>MKMIETFLAHLWREKGRAYLVDSRRHGRPAMRCLRGYVRGVKGPAK</sequence>
<evidence type="ECO:0000313" key="1">
    <source>
        <dbReference type="EMBL" id="MFC5438579.1"/>
    </source>
</evidence>
<organism evidence="1 2">
    <name type="scientific">Rhodanobacter ginsenosidimutans</name>
    <dbReference type="NCBI Taxonomy" id="490571"/>
    <lineage>
        <taxon>Bacteria</taxon>
        <taxon>Pseudomonadati</taxon>
        <taxon>Pseudomonadota</taxon>
        <taxon>Gammaproteobacteria</taxon>
        <taxon>Lysobacterales</taxon>
        <taxon>Rhodanobacteraceae</taxon>
        <taxon>Rhodanobacter</taxon>
    </lineage>
</organism>
<keyword evidence="2" id="KW-1185">Reference proteome</keyword>
<reference evidence="2" key="1">
    <citation type="journal article" date="2019" name="Int. J. Syst. Evol. Microbiol.">
        <title>The Global Catalogue of Microorganisms (GCM) 10K type strain sequencing project: providing services to taxonomists for standard genome sequencing and annotation.</title>
        <authorList>
            <consortium name="The Broad Institute Genomics Platform"/>
            <consortium name="The Broad Institute Genome Sequencing Center for Infectious Disease"/>
            <person name="Wu L."/>
            <person name="Ma J."/>
        </authorList>
    </citation>
    <scope>NUCLEOTIDE SEQUENCE [LARGE SCALE GENOMIC DNA]</scope>
    <source>
        <strain evidence="2">KACC 12822</strain>
    </source>
</reference>
<name>A0ABW0JRS6_9GAMM</name>
<dbReference type="EMBL" id="JBHSMM010000001">
    <property type="protein sequence ID" value="MFC5438579.1"/>
    <property type="molecule type" value="Genomic_DNA"/>
</dbReference>
<gene>
    <name evidence="1" type="ORF">ACFPK0_00980</name>
</gene>
<evidence type="ECO:0000313" key="2">
    <source>
        <dbReference type="Proteomes" id="UP001596018"/>
    </source>
</evidence>
<dbReference type="Proteomes" id="UP001596018">
    <property type="component" value="Unassembled WGS sequence"/>
</dbReference>
<proteinExistence type="predicted"/>
<accession>A0ABW0JRS6</accession>
<dbReference type="RefSeq" id="WP_377337738.1">
    <property type="nucleotide sequence ID" value="NZ_JALBWS010000015.1"/>
</dbReference>
<comment type="caution">
    <text evidence="1">The sequence shown here is derived from an EMBL/GenBank/DDBJ whole genome shotgun (WGS) entry which is preliminary data.</text>
</comment>
<protein>
    <submittedName>
        <fullName evidence="1">Uncharacterized protein</fullName>
    </submittedName>
</protein>